<proteinExistence type="predicted"/>
<comment type="caution">
    <text evidence="1">The sequence shown here is derived from an EMBL/GenBank/DDBJ whole genome shotgun (WGS) entry which is preliminary data.</text>
</comment>
<dbReference type="AlphaFoldDB" id="A0A1V4SER3"/>
<evidence type="ECO:0000313" key="2">
    <source>
        <dbReference type="Proteomes" id="UP000191554"/>
    </source>
</evidence>
<evidence type="ECO:0000313" key="1">
    <source>
        <dbReference type="EMBL" id="OPX42358.1"/>
    </source>
</evidence>
<sequence length="53" mass="6103">MYYGKIYEAALYNVTDSATIIERLELYNSDEIIYIVDKSQGPLLHLAMQICCL</sequence>
<dbReference type="Proteomes" id="UP000191554">
    <property type="component" value="Unassembled WGS sequence"/>
</dbReference>
<name>A0A1V4SER3_RUMHU</name>
<dbReference type="EMBL" id="MZGX01000030">
    <property type="protein sequence ID" value="OPX42358.1"/>
    <property type="molecule type" value="Genomic_DNA"/>
</dbReference>
<protein>
    <submittedName>
        <fullName evidence="1">Uncharacterized protein</fullName>
    </submittedName>
</protein>
<accession>A0A1V4SER3</accession>
<reference evidence="1 2" key="1">
    <citation type="submission" date="2017-03" db="EMBL/GenBank/DDBJ databases">
        <title>Genome sequence of Clostridium hungatei DSM 14427.</title>
        <authorList>
            <person name="Poehlein A."/>
            <person name="Daniel R."/>
        </authorList>
    </citation>
    <scope>NUCLEOTIDE SEQUENCE [LARGE SCALE GENOMIC DNA]</scope>
    <source>
        <strain evidence="1 2">DSM 14427</strain>
    </source>
</reference>
<organism evidence="1 2">
    <name type="scientific">Ruminiclostridium hungatei</name>
    <name type="common">Clostridium hungatei</name>
    <dbReference type="NCBI Taxonomy" id="48256"/>
    <lineage>
        <taxon>Bacteria</taxon>
        <taxon>Bacillati</taxon>
        <taxon>Bacillota</taxon>
        <taxon>Clostridia</taxon>
        <taxon>Eubacteriales</taxon>
        <taxon>Oscillospiraceae</taxon>
        <taxon>Ruminiclostridium</taxon>
    </lineage>
</organism>
<gene>
    <name evidence="1" type="ORF">CLHUN_37770</name>
</gene>
<keyword evidence="2" id="KW-1185">Reference proteome</keyword>